<dbReference type="OrthoDB" id="6225804at2"/>
<gene>
    <name evidence="1" type="ORF">C2869_19270</name>
</gene>
<organism evidence="1 2">
    <name type="scientific">Saccharobesus litoralis</name>
    <dbReference type="NCBI Taxonomy" id="2172099"/>
    <lineage>
        <taxon>Bacteria</taxon>
        <taxon>Pseudomonadati</taxon>
        <taxon>Pseudomonadota</taxon>
        <taxon>Gammaproteobacteria</taxon>
        <taxon>Alteromonadales</taxon>
        <taxon>Alteromonadaceae</taxon>
        <taxon>Saccharobesus</taxon>
    </lineage>
</organism>
<dbReference type="KEGG" id="cate:C2869_19270"/>
<accession>A0A2S0VW17</accession>
<protein>
    <submittedName>
        <fullName evidence="1">Uncharacterized protein</fullName>
    </submittedName>
</protein>
<dbReference type="Proteomes" id="UP000244441">
    <property type="component" value="Chromosome"/>
</dbReference>
<keyword evidence="2" id="KW-1185">Reference proteome</keyword>
<reference evidence="1 2" key="1">
    <citation type="submission" date="2018-01" db="EMBL/GenBank/DDBJ databases">
        <title>Genome sequence of a Cantenovulum-like bacteria.</title>
        <authorList>
            <person name="Tan W.R."/>
            <person name="Lau N.-S."/>
            <person name="Go F."/>
            <person name="Amirul A.-A.A."/>
        </authorList>
    </citation>
    <scope>NUCLEOTIDE SEQUENCE [LARGE SCALE GENOMIC DNA]</scope>
    <source>
        <strain evidence="1 2">CCB-QB4</strain>
    </source>
</reference>
<dbReference type="EMBL" id="CP026604">
    <property type="protein sequence ID" value="AWB68414.1"/>
    <property type="molecule type" value="Genomic_DNA"/>
</dbReference>
<sequence length="252" mass="28303">MVYRTLSAVLLTLLFPGLIHANGLDDLRKQLALLQGLTPVTAYIEASYQRERDEFTTEGSTQLTVQSNEHGFSLHYAPTITASLRQEMAVNTDDVDNPAQKRPTMTAIKSNSEVDYFQMLSAATGLLQTLKHATLIEETVTEYQGKPARLLDLALPVEAIIHDKKFRSYVKSFDASYQVWMTEQGVPLEAKMQFSGHGRAYLLFSLEGSGANTERFQLVNDRLVQTYTEGHFSSSSIFGDFTNQRIRKLVIQ</sequence>
<dbReference type="RefSeq" id="WP_108604473.1">
    <property type="nucleotide sequence ID" value="NZ_CP026604.1"/>
</dbReference>
<evidence type="ECO:0000313" key="2">
    <source>
        <dbReference type="Proteomes" id="UP000244441"/>
    </source>
</evidence>
<name>A0A2S0VW17_9ALTE</name>
<dbReference type="AlphaFoldDB" id="A0A2S0VW17"/>
<evidence type="ECO:0000313" key="1">
    <source>
        <dbReference type="EMBL" id="AWB68414.1"/>
    </source>
</evidence>
<proteinExistence type="predicted"/>